<gene>
    <name evidence="4" type="primary">rpiB</name>
    <name evidence="4" type="ORF">RZN69_08045</name>
</gene>
<sequence>MKISIGADHGGFGLKEAVKQSLLAEGHEVIDHGTNSTESVDYPDYGEAVAWDVVNGVADRGVAICTTGIGISMAVNKVRGARGAVCHNEDAAEFCRRHNKANVICFGQKYDTPYMAAKMTKIFLETEFEGGGRHDRRINKIAKIEGTSD</sequence>
<dbReference type="Pfam" id="PF02502">
    <property type="entry name" value="LacAB_rpiB"/>
    <property type="match status" value="1"/>
</dbReference>
<evidence type="ECO:0000313" key="5">
    <source>
        <dbReference type="Proteomes" id="UP001304300"/>
    </source>
</evidence>
<reference evidence="4 5" key="1">
    <citation type="submission" date="2023-10" db="EMBL/GenBank/DDBJ databases">
        <title>Rubellicoccus peritrichatus gen. nov., sp. nov., isolated from an algae of coral reef tank.</title>
        <authorList>
            <person name="Luo J."/>
        </authorList>
    </citation>
    <scope>NUCLEOTIDE SEQUENCE [LARGE SCALE GENOMIC DNA]</scope>
    <source>
        <strain evidence="4 5">CR14</strain>
    </source>
</reference>
<dbReference type="PANTHER" id="PTHR30345:SF0">
    <property type="entry name" value="DNA DAMAGE-REPAIR_TOLERATION PROTEIN DRT102"/>
    <property type="match status" value="1"/>
</dbReference>
<dbReference type="Gene3D" id="3.40.1400.10">
    <property type="entry name" value="Sugar-phosphate isomerase, RpiB/LacA/LacB"/>
    <property type="match status" value="1"/>
</dbReference>
<feature type="active site" description="Proton acceptor" evidence="3">
    <location>
        <position position="65"/>
    </location>
</feature>
<name>A0AAQ3LE84_9BACT</name>
<evidence type="ECO:0000256" key="2">
    <source>
        <dbReference type="ARBA" id="ARBA00023235"/>
    </source>
</evidence>
<dbReference type="PANTHER" id="PTHR30345">
    <property type="entry name" value="RIBOSE-5-PHOSPHATE ISOMERASE B"/>
    <property type="match status" value="1"/>
</dbReference>
<organism evidence="4 5">
    <name type="scientific">Rubellicoccus peritrichatus</name>
    <dbReference type="NCBI Taxonomy" id="3080537"/>
    <lineage>
        <taxon>Bacteria</taxon>
        <taxon>Pseudomonadati</taxon>
        <taxon>Verrucomicrobiota</taxon>
        <taxon>Opitutia</taxon>
        <taxon>Puniceicoccales</taxon>
        <taxon>Cerasicoccaceae</taxon>
        <taxon>Rubellicoccus</taxon>
    </lineage>
</organism>
<keyword evidence="2 4" id="KW-0413">Isomerase</keyword>
<accession>A0AAQ3LE84</accession>
<dbReference type="InterPro" id="IPR004785">
    <property type="entry name" value="RpiB"/>
</dbReference>
<keyword evidence="5" id="KW-1185">Reference proteome</keyword>
<comment type="similarity">
    <text evidence="1">Belongs to the LacAB/RpiB family.</text>
</comment>
<evidence type="ECO:0000256" key="1">
    <source>
        <dbReference type="ARBA" id="ARBA00008754"/>
    </source>
</evidence>
<proteinExistence type="inferred from homology"/>
<dbReference type="KEGG" id="puo:RZN69_08045"/>
<dbReference type="EC" id="5.3.1.6" evidence="4"/>
<dbReference type="InterPro" id="IPR036569">
    <property type="entry name" value="RpiB_LacA_LacB_sf"/>
</dbReference>
<dbReference type="Proteomes" id="UP001304300">
    <property type="component" value="Chromosome"/>
</dbReference>
<dbReference type="NCBIfam" id="NF004051">
    <property type="entry name" value="PRK05571.1"/>
    <property type="match status" value="1"/>
</dbReference>
<dbReference type="NCBIfam" id="TIGR01120">
    <property type="entry name" value="rpiB"/>
    <property type="match status" value="1"/>
</dbReference>
<dbReference type="PIRSF" id="PIRSF005384">
    <property type="entry name" value="RpiB_LacA_B"/>
    <property type="match status" value="1"/>
</dbReference>
<dbReference type="GO" id="GO:0005975">
    <property type="term" value="P:carbohydrate metabolic process"/>
    <property type="evidence" value="ECO:0007669"/>
    <property type="project" value="InterPro"/>
</dbReference>
<dbReference type="AlphaFoldDB" id="A0AAQ3LE84"/>
<dbReference type="InterPro" id="IPR003500">
    <property type="entry name" value="RpiB_LacA_LacB"/>
</dbReference>
<evidence type="ECO:0000313" key="4">
    <source>
        <dbReference type="EMBL" id="WOO43042.1"/>
    </source>
</evidence>
<dbReference type="RefSeq" id="WP_317835578.1">
    <property type="nucleotide sequence ID" value="NZ_CP136920.1"/>
</dbReference>
<evidence type="ECO:0000256" key="3">
    <source>
        <dbReference type="PIRSR" id="PIRSR005384-1"/>
    </source>
</evidence>
<dbReference type="GO" id="GO:0004751">
    <property type="term" value="F:ribose-5-phosphate isomerase activity"/>
    <property type="evidence" value="ECO:0007669"/>
    <property type="project" value="UniProtKB-EC"/>
</dbReference>
<feature type="active site" description="Proton donor" evidence="3">
    <location>
        <position position="98"/>
    </location>
</feature>
<protein>
    <submittedName>
        <fullName evidence="4">Ribose 5-phosphate isomerase B</fullName>
        <ecNumber evidence="4">5.3.1.6</ecNumber>
    </submittedName>
</protein>
<dbReference type="SUPFAM" id="SSF89623">
    <property type="entry name" value="Ribose/Galactose isomerase RpiB/AlsB"/>
    <property type="match status" value="1"/>
</dbReference>
<dbReference type="NCBIfam" id="TIGR00689">
    <property type="entry name" value="rpiB_lacA_lacB"/>
    <property type="match status" value="1"/>
</dbReference>
<dbReference type="EMBL" id="CP136920">
    <property type="protein sequence ID" value="WOO43042.1"/>
    <property type="molecule type" value="Genomic_DNA"/>
</dbReference>